<organism evidence="1 2">
    <name type="scientific">Burkholderia cepacia</name>
    <name type="common">Pseudomonas cepacia</name>
    <dbReference type="NCBI Taxonomy" id="292"/>
    <lineage>
        <taxon>Bacteria</taxon>
        <taxon>Pseudomonadati</taxon>
        <taxon>Pseudomonadota</taxon>
        <taxon>Betaproteobacteria</taxon>
        <taxon>Burkholderiales</taxon>
        <taxon>Burkholderiaceae</taxon>
        <taxon>Burkholderia</taxon>
        <taxon>Burkholderia cepacia complex</taxon>
    </lineage>
</organism>
<keyword evidence="1" id="KW-0378">Hydrolase</keyword>
<dbReference type="GO" id="GO:0016787">
    <property type="term" value="F:hydrolase activity"/>
    <property type="evidence" value="ECO:0007669"/>
    <property type="project" value="UniProtKB-KW"/>
</dbReference>
<proteinExistence type="predicted"/>
<dbReference type="SUPFAM" id="SSF53474">
    <property type="entry name" value="alpha/beta-Hydrolases"/>
    <property type="match status" value="1"/>
</dbReference>
<accession>A0AA89CMP7</accession>
<reference evidence="1 2" key="1">
    <citation type="submission" date="2014-06" db="EMBL/GenBank/DDBJ databases">
        <authorList>
            <person name="Bishop-Lilly K.A."/>
            <person name="Broomall S.M."/>
            <person name="Chain P.S."/>
            <person name="Chertkov O."/>
            <person name="Coyne S.R."/>
            <person name="Daligault H.E."/>
            <person name="Davenport K.W."/>
            <person name="Erkkila T."/>
            <person name="Frey K.G."/>
            <person name="Gibbons H.S."/>
            <person name="Gu W."/>
            <person name="Jaissle J."/>
            <person name="Johnson S.L."/>
            <person name="Koroleva G.I."/>
            <person name="Ladner J.T."/>
            <person name="Lo C.-C."/>
            <person name="Minogue T.D."/>
            <person name="Munk C."/>
            <person name="Palacios G.F."/>
            <person name="Redden C.L."/>
            <person name="Rosenzweig C.N."/>
            <person name="Scholz M.B."/>
            <person name="Teshima H."/>
            <person name="Xu Y."/>
        </authorList>
    </citation>
    <scope>NUCLEOTIDE SEQUENCE [LARGE SCALE GENOMIC DNA]</scope>
    <source>
        <strain evidence="1 2">DWS 37UF10B-2</strain>
    </source>
</reference>
<dbReference type="AlphaFoldDB" id="A0AA89CMP7"/>
<dbReference type="InterPro" id="IPR029058">
    <property type="entry name" value="AB_hydrolase_fold"/>
</dbReference>
<dbReference type="RefSeq" id="WP_034208801.1">
    <property type="nucleotide sequence ID" value="NZ_KN150856.1"/>
</dbReference>
<gene>
    <name evidence="1" type="ORF">DM43_4283</name>
</gene>
<dbReference type="EMBL" id="JPGD01000003">
    <property type="protein sequence ID" value="KGC07033.1"/>
    <property type="molecule type" value="Genomic_DNA"/>
</dbReference>
<dbReference type="Gene3D" id="3.40.50.1820">
    <property type="entry name" value="alpha/beta hydrolase"/>
    <property type="match status" value="1"/>
</dbReference>
<comment type="caution">
    <text evidence="1">The sequence shown here is derived from an EMBL/GenBank/DDBJ whole genome shotgun (WGS) entry which is preliminary data.</text>
</comment>
<protein>
    <submittedName>
        <fullName evidence="1">Alpha/beta hydrolase family protein</fullName>
    </submittedName>
</protein>
<name>A0AA89CMP7_BURCE</name>
<dbReference type="Proteomes" id="UP000029575">
    <property type="component" value="Unassembled WGS sequence"/>
</dbReference>
<evidence type="ECO:0000313" key="1">
    <source>
        <dbReference type="EMBL" id="KGC07033.1"/>
    </source>
</evidence>
<evidence type="ECO:0000313" key="2">
    <source>
        <dbReference type="Proteomes" id="UP000029575"/>
    </source>
</evidence>
<sequence length="621" mass="66257">MTTNDHPLDTCRMPTAGGYDRVCLLDACDLDALRAAADAAGDAASAGVATAALDAHTRIARLRDALNAPGSGRLAVVVDDPEMRRTRAFASLPRILSAALDVAFASVANACIVVLGDPLADGTRAIGEGDTLSLASLDTLADAVAETVFEVRRRADTYFEQEPLALPAETAGTACLLTAEAVLAWLATEASPGLHVVRGDRRIAWRELAECVSRCAPIPTRSDADQAGSDAVLALLETNLKHAEHMLGYANDAHVPPADIPSHRLHCDGFDWGARIVSRVAAHAARHERRDAPRWVDLPSARRITTGSGHGYLTAGRGPRAMLLINAFGIPHDVWHDFAAGLAPDFSLYVADDASDAPGDAGLTRAYYSSPDAPNRYARSVAELLDVEGIDAIHVASWCGGARYALALARALPGRIASMSLIAPSFAGAQDYDGADSAYENNLNTMCSLVARMPKAADSMAKSMIGLLEKRARNDVREGGHASMFALPDSATRHWLHAPFVSAANMIEYSQQLLNFRAHRIEAERDGSIAGIPALLVTGEYDEMTCAIRARAITSAQLRPIRVELQAGSHHMVHQNAVLLAQLVGTFVRDRALTPDALPHPRLRVLPAADRGEMEMESGEL</sequence>